<dbReference type="Proteomes" id="UP000240429">
    <property type="component" value="Unassembled WGS sequence"/>
</dbReference>
<sequence>MSSSSVSSVSSGPSQCFEAVRGRGYRPAQVDAYAAELSAGRDAAWERAARLTVLAREMESEALRLREVVASLAPQTYETLGDRARRLFELGEEEAAELREDAVRQARRTVDEARATAERVREAARADADEMRAEADERARHRLLAAQAEADEMRISARREVKEGRGEALAALRETRRRGESLVAEQEKEHAERWERAGCEAAEREAAFDARHEELVARAEADVAAAGRELGSAQESARHLQEDADARAAELLAEARIQEDRVARETERVLREHGEQWDEVQAHMDHVRSSLAALTGRATAE</sequence>
<evidence type="ECO:0000256" key="1">
    <source>
        <dbReference type="SAM" id="Coils"/>
    </source>
</evidence>
<gene>
    <name evidence="2" type="ORF">C6Y14_07045</name>
</gene>
<dbReference type="RefSeq" id="WP_107015623.1">
    <property type="nucleotide sequence ID" value="NZ_KZ679039.1"/>
</dbReference>
<evidence type="ECO:0000313" key="2">
    <source>
        <dbReference type="EMBL" id="PSM44110.1"/>
    </source>
</evidence>
<comment type="caution">
    <text evidence="2">The sequence shown here is derived from an EMBL/GenBank/DDBJ whole genome shotgun (WGS) entry which is preliminary data.</text>
</comment>
<dbReference type="EMBL" id="PYBJ01000003">
    <property type="protein sequence ID" value="PSM44110.1"/>
    <property type="molecule type" value="Genomic_DNA"/>
</dbReference>
<proteinExistence type="predicted"/>
<dbReference type="AlphaFoldDB" id="A0A2P8QCX4"/>
<reference evidence="2 3" key="1">
    <citation type="submission" date="2018-03" db="EMBL/GenBank/DDBJ databases">
        <title>Streptomyces dioscori sp. nov., a novel endophytic actinobacterium isolated from bulbil of Dioscorea bulbifera L.</title>
        <authorList>
            <person name="Zhikuan W."/>
        </authorList>
    </citation>
    <scope>NUCLEOTIDE SEQUENCE [LARGE SCALE GENOMIC DNA]</scope>
    <source>
        <strain evidence="2 3">A217</strain>
    </source>
</reference>
<dbReference type="OrthoDB" id="4146319at2"/>
<name>A0A2P8QCX4_9ACTN</name>
<feature type="coiled-coil region" evidence="1">
    <location>
        <begin position="103"/>
        <end position="134"/>
    </location>
</feature>
<organism evidence="2 3">
    <name type="scientific">Streptomyces dioscori</name>
    <dbReference type="NCBI Taxonomy" id="2109333"/>
    <lineage>
        <taxon>Bacteria</taxon>
        <taxon>Bacillati</taxon>
        <taxon>Actinomycetota</taxon>
        <taxon>Actinomycetes</taxon>
        <taxon>Kitasatosporales</taxon>
        <taxon>Streptomycetaceae</taxon>
        <taxon>Streptomyces</taxon>
        <taxon>Streptomyces aurantiacus group</taxon>
    </lineage>
</organism>
<accession>A0A2P8QCX4</accession>
<protein>
    <submittedName>
        <fullName evidence="2">Cellulose-binding protein</fullName>
    </submittedName>
</protein>
<evidence type="ECO:0000313" key="3">
    <source>
        <dbReference type="Proteomes" id="UP000240429"/>
    </source>
</evidence>
<keyword evidence="1" id="KW-0175">Coiled coil</keyword>
<keyword evidence="3" id="KW-1185">Reference proteome</keyword>